<organism evidence="3 4">
    <name type="scientific">Rubripirellula tenax</name>
    <dbReference type="NCBI Taxonomy" id="2528015"/>
    <lineage>
        <taxon>Bacteria</taxon>
        <taxon>Pseudomonadati</taxon>
        <taxon>Planctomycetota</taxon>
        <taxon>Planctomycetia</taxon>
        <taxon>Pirellulales</taxon>
        <taxon>Pirellulaceae</taxon>
        <taxon>Rubripirellula</taxon>
    </lineage>
</organism>
<proteinExistence type="predicted"/>
<keyword evidence="2" id="KW-0732">Signal</keyword>
<name>A0A5C6FGN4_9BACT</name>
<keyword evidence="1" id="KW-0175">Coiled coil</keyword>
<sequence precursor="true">MSWNLKTVVGSTAVLMAAFACAGCSSTPTLGDMMSSHGKVADGLGDDWSRGQAMVKKGTKLKTESEKLIAKGQSKEEEAERLLAEGQQLQQATQVAFKQQFGTLQQ</sequence>
<feature type="signal peptide" evidence="2">
    <location>
        <begin position="1"/>
        <end position="22"/>
    </location>
</feature>
<evidence type="ECO:0000313" key="4">
    <source>
        <dbReference type="Proteomes" id="UP000318288"/>
    </source>
</evidence>
<dbReference type="Proteomes" id="UP000318288">
    <property type="component" value="Unassembled WGS sequence"/>
</dbReference>
<evidence type="ECO:0000313" key="3">
    <source>
        <dbReference type="EMBL" id="TWU60015.1"/>
    </source>
</evidence>
<feature type="chain" id="PRO_5023127988" description="Lipoprotein" evidence="2">
    <location>
        <begin position="23"/>
        <end position="106"/>
    </location>
</feature>
<protein>
    <recommendedName>
        <fullName evidence="5">Lipoprotein</fullName>
    </recommendedName>
</protein>
<reference evidence="3 4" key="1">
    <citation type="submission" date="2019-02" db="EMBL/GenBank/DDBJ databases">
        <title>Deep-cultivation of Planctomycetes and their phenomic and genomic characterization uncovers novel biology.</title>
        <authorList>
            <person name="Wiegand S."/>
            <person name="Jogler M."/>
            <person name="Boedeker C."/>
            <person name="Pinto D."/>
            <person name="Vollmers J."/>
            <person name="Rivas-Marin E."/>
            <person name="Kohn T."/>
            <person name="Peeters S.H."/>
            <person name="Heuer A."/>
            <person name="Rast P."/>
            <person name="Oberbeckmann S."/>
            <person name="Bunk B."/>
            <person name="Jeske O."/>
            <person name="Meyerdierks A."/>
            <person name="Storesund J.E."/>
            <person name="Kallscheuer N."/>
            <person name="Luecker S."/>
            <person name="Lage O.M."/>
            <person name="Pohl T."/>
            <person name="Merkel B.J."/>
            <person name="Hornburger P."/>
            <person name="Mueller R.-W."/>
            <person name="Bruemmer F."/>
            <person name="Labrenz M."/>
            <person name="Spormann A.M."/>
            <person name="Op Den Camp H."/>
            <person name="Overmann J."/>
            <person name="Amann R."/>
            <person name="Jetten M.S.M."/>
            <person name="Mascher T."/>
            <person name="Medema M.H."/>
            <person name="Devos D.P."/>
            <person name="Kaster A.-K."/>
            <person name="Ovreas L."/>
            <person name="Rohde M."/>
            <person name="Galperin M.Y."/>
            <person name="Jogler C."/>
        </authorList>
    </citation>
    <scope>NUCLEOTIDE SEQUENCE [LARGE SCALE GENOMIC DNA]</scope>
    <source>
        <strain evidence="3 4">Poly51</strain>
    </source>
</reference>
<accession>A0A5C6FGN4</accession>
<keyword evidence="4" id="KW-1185">Reference proteome</keyword>
<comment type="caution">
    <text evidence="3">The sequence shown here is derived from an EMBL/GenBank/DDBJ whole genome shotgun (WGS) entry which is preliminary data.</text>
</comment>
<dbReference type="PROSITE" id="PS51257">
    <property type="entry name" value="PROKAR_LIPOPROTEIN"/>
    <property type="match status" value="1"/>
</dbReference>
<dbReference type="AlphaFoldDB" id="A0A5C6FGN4"/>
<evidence type="ECO:0000256" key="2">
    <source>
        <dbReference type="SAM" id="SignalP"/>
    </source>
</evidence>
<feature type="coiled-coil region" evidence="1">
    <location>
        <begin position="65"/>
        <end position="92"/>
    </location>
</feature>
<evidence type="ECO:0008006" key="5">
    <source>
        <dbReference type="Google" id="ProtNLM"/>
    </source>
</evidence>
<gene>
    <name evidence="3" type="ORF">Poly51_02880</name>
</gene>
<evidence type="ECO:0000256" key="1">
    <source>
        <dbReference type="SAM" id="Coils"/>
    </source>
</evidence>
<dbReference type="EMBL" id="SJPW01000001">
    <property type="protein sequence ID" value="TWU60015.1"/>
    <property type="molecule type" value="Genomic_DNA"/>
</dbReference>